<dbReference type="InterPro" id="IPR001806">
    <property type="entry name" value="Small_GTPase"/>
</dbReference>
<dbReference type="SMART" id="SM00173">
    <property type="entry name" value="RAS"/>
    <property type="match status" value="1"/>
</dbReference>
<dbReference type="SMART" id="SM00174">
    <property type="entry name" value="RHO"/>
    <property type="match status" value="1"/>
</dbReference>
<dbReference type="InterPro" id="IPR050209">
    <property type="entry name" value="Rab_GTPases_membrane_traffic"/>
</dbReference>
<dbReference type="PANTHER" id="PTHR47979">
    <property type="entry name" value="DRAB11-RELATED"/>
    <property type="match status" value="1"/>
</dbReference>
<keyword evidence="3" id="KW-1185">Reference proteome</keyword>
<dbReference type="EMBL" id="CAJJDN010000019">
    <property type="protein sequence ID" value="CAD8064952.1"/>
    <property type="molecule type" value="Genomic_DNA"/>
</dbReference>
<dbReference type="OrthoDB" id="309109at2759"/>
<organism evidence="2 3">
    <name type="scientific">Paramecium sonneborni</name>
    <dbReference type="NCBI Taxonomy" id="65129"/>
    <lineage>
        <taxon>Eukaryota</taxon>
        <taxon>Sar</taxon>
        <taxon>Alveolata</taxon>
        <taxon>Ciliophora</taxon>
        <taxon>Intramacronucleata</taxon>
        <taxon>Oligohymenophorea</taxon>
        <taxon>Peniculida</taxon>
        <taxon>Parameciidae</taxon>
        <taxon>Paramecium</taxon>
    </lineage>
</organism>
<dbReference type="GO" id="GO:0005525">
    <property type="term" value="F:GTP binding"/>
    <property type="evidence" value="ECO:0007669"/>
    <property type="project" value="InterPro"/>
</dbReference>
<protein>
    <submittedName>
        <fullName evidence="2">Uncharacterized protein</fullName>
    </submittedName>
</protein>
<gene>
    <name evidence="2" type="ORF">PSON_ATCC_30995.1.T0190403</name>
</gene>
<comment type="caution">
    <text evidence="2">The sequence shown here is derived from an EMBL/GenBank/DDBJ whole genome shotgun (WGS) entry which is preliminary data.</text>
</comment>
<name>A0A8S1LG06_9CILI</name>
<sequence>MDMPEEIKQFKITLVGNTQVGKTNLFSRFVQGKLPKVIYPTIGVEYALKQYQLSHNQQINLQLWDTAGQERYRQIILQHLKKAKGVYLVYDITKKATFDQLEEWLDNIRQLTDPDVAIMIVGNKLDKVVDNYELREVQLEQAKNFADLHNLTFMEISVYSDEDVEKCLTKMVEEICNTSQICQK</sequence>
<dbReference type="GO" id="GO:0003924">
    <property type="term" value="F:GTPase activity"/>
    <property type="evidence" value="ECO:0007669"/>
    <property type="project" value="InterPro"/>
</dbReference>
<evidence type="ECO:0000313" key="2">
    <source>
        <dbReference type="EMBL" id="CAD8064952.1"/>
    </source>
</evidence>
<evidence type="ECO:0000313" key="3">
    <source>
        <dbReference type="Proteomes" id="UP000692954"/>
    </source>
</evidence>
<accession>A0A8S1LG06</accession>
<reference evidence="2" key="1">
    <citation type="submission" date="2021-01" db="EMBL/GenBank/DDBJ databases">
        <authorList>
            <consortium name="Genoscope - CEA"/>
            <person name="William W."/>
        </authorList>
    </citation>
    <scope>NUCLEOTIDE SEQUENCE</scope>
</reference>
<dbReference type="Proteomes" id="UP000692954">
    <property type="component" value="Unassembled WGS sequence"/>
</dbReference>
<dbReference type="SMART" id="SM00175">
    <property type="entry name" value="RAB"/>
    <property type="match status" value="1"/>
</dbReference>
<dbReference type="PROSITE" id="PS51421">
    <property type="entry name" value="RAS"/>
    <property type="match status" value="1"/>
</dbReference>
<evidence type="ECO:0000256" key="1">
    <source>
        <dbReference type="ARBA" id="ARBA00006270"/>
    </source>
</evidence>
<dbReference type="PROSITE" id="PS51419">
    <property type="entry name" value="RAB"/>
    <property type="match status" value="1"/>
</dbReference>
<dbReference type="Pfam" id="PF00071">
    <property type="entry name" value="Ras"/>
    <property type="match status" value="1"/>
</dbReference>
<dbReference type="FunFam" id="3.40.50.300:FF:001329">
    <property type="entry name" value="Small GTP-binding protein, putative"/>
    <property type="match status" value="1"/>
</dbReference>
<dbReference type="CDD" id="cd00154">
    <property type="entry name" value="Rab"/>
    <property type="match status" value="1"/>
</dbReference>
<proteinExistence type="inferred from homology"/>
<comment type="similarity">
    <text evidence="1">Belongs to the small GTPase superfamily. Rab family.</text>
</comment>
<dbReference type="NCBIfam" id="TIGR00231">
    <property type="entry name" value="small_GTP"/>
    <property type="match status" value="1"/>
</dbReference>
<dbReference type="AlphaFoldDB" id="A0A8S1LG06"/>
<dbReference type="InterPro" id="IPR005225">
    <property type="entry name" value="Small_GTP-bd"/>
</dbReference>